<protein>
    <submittedName>
        <fullName evidence="1">Uncharacterized protein</fullName>
    </submittedName>
</protein>
<dbReference type="AlphaFoldDB" id="A0A9P6IHI7"/>
<name>A0A9P6IHI7_9FUNG</name>
<keyword evidence="2" id="KW-1185">Reference proteome</keyword>
<reference evidence="1" key="1">
    <citation type="journal article" date="2020" name="Fungal Divers.">
        <title>Resolving the Mortierellaceae phylogeny through synthesis of multi-gene phylogenetics and phylogenomics.</title>
        <authorList>
            <person name="Vandepol N."/>
            <person name="Liber J."/>
            <person name="Desiro A."/>
            <person name="Na H."/>
            <person name="Kennedy M."/>
            <person name="Barry K."/>
            <person name="Grigoriev I.V."/>
            <person name="Miller A.N."/>
            <person name="O'Donnell K."/>
            <person name="Stajich J.E."/>
            <person name="Bonito G."/>
        </authorList>
    </citation>
    <scope>NUCLEOTIDE SEQUENCE</scope>
    <source>
        <strain evidence="1">MES-2147</strain>
    </source>
</reference>
<evidence type="ECO:0000313" key="1">
    <source>
        <dbReference type="EMBL" id="KAF9917218.1"/>
    </source>
</evidence>
<comment type="caution">
    <text evidence="1">The sequence shown here is derived from an EMBL/GenBank/DDBJ whole genome shotgun (WGS) entry which is preliminary data.</text>
</comment>
<proteinExistence type="predicted"/>
<dbReference type="Proteomes" id="UP000749646">
    <property type="component" value="Unassembled WGS sequence"/>
</dbReference>
<dbReference type="OrthoDB" id="2355at2759"/>
<gene>
    <name evidence="1" type="ORF">BGZ65_012981</name>
</gene>
<feature type="non-terminal residue" evidence="1">
    <location>
        <position position="137"/>
    </location>
</feature>
<accession>A0A9P6IHI7</accession>
<dbReference type="EMBL" id="JAAAHW010011828">
    <property type="protein sequence ID" value="KAF9917218.1"/>
    <property type="molecule type" value="Genomic_DNA"/>
</dbReference>
<evidence type="ECO:0000313" key="2">
    <source>
        <dbReference type="Proteomes" id="UP000749646"/>
    </source>
</evidence>
<sequence>MTSLKDLCVFEILDLTNIWRLHEIAPTVDTVTILSTNLLSEEHEYNEIESDDDGGDDGGKSVGMPVLGFNPAIKTLRLEIDDRPYPSIGDLLNLLSLLPNLEDLTVMRIKSQIDTPLSHPSLTTIQEINNTDQSSRG</sequence>
<organism evidence="1 2">
    <name type="scientific">Modicella reniformis</name>
    <dbReference type="NCBI Taxonomy" id="1440133"/>
    <lineage>
        <taxon>Eukaryota</taxon>
        <taxon>Fungi</taxon>
        <taxon>Fungi incertae sedis</taxon>
        <taxon>Mucoromycota</taxon>
        <taxon>Mortierellomycotina</taxon>
        <taxon>Mortierellomycetes</taxon>
        <taxon>Mortierellales</taxon>
        <taxon>Mortierellaceae</taxon>
        <taxon>Modicella</taxon>
    </lineage>
</organism>